<sequence>MQSSSPECECRALPAELTWMNTLLARLMFDVTRDPHTAARLQNRIQRKLNTLKLPSFMSPLLVTELRLAGACPLLSGVGAPTLDARGVWLHAQLRYDGGATITILTQINLMKLKEKNVTLEEQILGTSENVVESEVNIGTQPSCVSPELRRRKPAIYDSDMEDSAESSSDDESPPVQPVDSAESVALPDSASTTNEGSSSKKKFLRMVDKIATNKYFQQVTDYKYVKRAMEGLSNTDIKLQVEVHGLEGKLAINLPPPPHDRLWIGFSTNPQLVLKARPAVGARTLRFAHISNWIEQKLTKEFEKVLVLPNMEDIIIDVLTPTPVEFE</sequence>
<feature type="region of interest" description="Disordered" evidence="9">
    <location>
        <begin position="159"/>
        <end position="199"/>
    </location>
</feature>
<evidence type="ECO:0000256" key="6">
    <source>
        <dbReference type="ARBA" id="ARBA00023055"/>
    </source>
</evidence>
<reference evidence="11" key="1">
    <citation type="submission" date="2022-03" db="EMBL/GenBank/DDBJ databases">
        <authorList>
            <person name="Tunstrom K."/>
        </authorList>
    </citation>
    <scope>NUCLEOTIDE SEQUENCE</scope>
</reference>
<keyword evidence="2" id="KW-0813">Transport</keyword>
<keyword evidence="3" id="KW-0812">Transmembrane</keyword>
<name>A0AAU9V8W3_EUPED</name>
<evidence type="ECO:0000256" key="3">
    <source>
        <dbReference type="ARBA" id="ARBA00022692"/>
    </source>
</evidence>
<evidence type="ECO:0000256" key="7">
    <source>
        <dbReference type="ARBA" id="ARBA00023121"/>
    </source>
</evidence>
<evidence type="ECO:0000256" key="8">
    <source>
        <dbReference type="ARBA" id="ARBA00023136"/>
    </source>
</evidence>
<dbReference type="InterPro" id="IPR031468">
    <property type="entry name" value="SMP_LBD"/>
</dbReference>
<comment type="subcellular location">
    <subcellularLocation>
        <location evidence="1">Endoplasmic reticulum membrane</location>
    </subcellularLocation>
</comment>
<keyword evidence="6" id="KW-0445">Lipid transport</keyword>
<protein>
    <recommendedName>
        <fullName evidence="10">SMP-LTD domain-containing protein</fullName>
    </recommendedName>
</protein>
<comment type="caution">
    <text evidence="11">The sequence shown here is derived from an EMBL/GenBank/DDBJ whole genome shotgun (WGS) entry which is preliminary data.</text>
</comment>
<dbReference type="Proteomes" id="UP001153954">
    <property type="component" value="Unassembled WGS sequence"/>
</dbReference>
<feature type="domain" description="SMP-LTD" evidence="10">
    <location>
        <begin position="13"/>
        <end position="318"/>
    </location>
</feature>
<evidence type="ECO:0000256" key="2">
    <source>
        <dbReference type="ARBA" id="ARBA00022448"/>
    </source>
</evidence>
<dbReference type="PANTHER" id="PTHR13466">
    <property type="entry name" value="TEX2 PROTEIN-RELATED"/>
    <property type="match status" value="1"/>
</dbReference>
<evidence type="ECO:0000313" key="12">
    <source>
        <dbReference type="Proteomes" id="UP001153954"/>
    </source>
</evidence>
<dbReference type="PROSITE" id="PS51847">
    <property type="entry name" value="SMP"/>
    <property type="match status" value="1"/>
</dbReference>
<dbReference type="GO" id="GO:0006869">
    <property type="term" value="P:lipid transport"/>
    <property type="evidence" value="ECO:0007669"/>
    <property type="project" value="UniProtKB-KW"/>
</dbReference>
<feature type="compositionally biased region" description="Acidic residues" evidence="9">
    <location>
        <begin position="159"/>
        <end position="173"/>
    </location>
</feature>
<dbReference type="AlphaFoldDB" id="A0AAU9V8W3"/>
<dbReference type="PANTHER" id="PTHR13466:SF0">
    <property type="entry name" value="SMP-LTD DOMAIN-CONTAINING PROTEIN"/>
    <property type="match status" value="1"/>
</dbReference>
<keyword evidence="4" id="KW-0256">Endoplasmic reticulum</keyword>
<gene>
    <name evidence="11" type="ORF">EEDITHA_LOCUS20660</name>
</gene>
<dbReference type="CDD" id="cd21675">
    <property type="entry name" value="SMP_TEX2"/>
    <property type="match status" value="1"/>
</dbReference>
<accession>A0AAU9V8W3</accession>
<keyword evidence="12" id="KW-1185">Reference proteome</keyword>
<evidence type="ECO:0000256" key="4">
    <source>
        <dbReference type="ARBA" id="ARBA00022824"/>
    </source>
</evidence>
<evidence type="ECO:0000256" key="1">
    <source>
        <dbReference type="ARBA" id="ARBA00004586"/>
    </source>
</evidence>
<keyword evidence="7" id="KW-0446">Lipid-binding</keyword>
<organism evidence="11 12">
    <name type="scientific">Euphydryas editha</name>
    <name type="common">Edith's checkerspot</name>
    <dbReference type="NCBI Taxonomy" id="104508"/>
    <lineage>
        <taxon>Eukaryota</taxon>
        <taxon>Metazoa</taxon>
        <taxon>Ecdysozoa</taxon>
        <taxon>Arthropoda</taxon>
        <taxon>Hexapoda</taxon>
        <taxon>Insecta</taxon>
        <taxon>Pterygota</taxon>
        <taxon>Neoptera</taxon>
        <taxon>Endopterygota</taxon>
        <taxon>Lepidoptera</taxon>
        <taxon>Glossata</taxon>
        <taxon>Ditrysia</taxon>
        <taxon>Papilionoidea</taxon>
        <taxon>Nymphalidae</taxon>
        <taxon>Nymphalinae</taxon>
        <taxon>Euphydryas</taxon>
    </lineage>
</organism>
<dbReference type="GO" id="GO:0008289">
    <property type="term" value="F:lipid binding"/>
    <property type="evidence" value="ECO:0007669"/>
    <property type="project" value="UniProtKB-KW"/>
</dbReference>
<evidence type="ECO:0000256" key="5">
    <source>
        <dbReference type="ARBA" id="ARBA00022989"/>
    </source>
</evidence>
<dbReference type="EMBL" id="CAKOGL010000029">
    <property type="protein sequence ID" value="CAH2106538.1"/>
    <property type="molecule type" value="Genomic_DNA"/>
</dbReference>
<keyword evidence="8" id="KW-0472">Membrane</keyword>
<evidence type="ECO:0000256" key="9">
    <source>
        <dbReference type="SAM" id="MobiDB-lite"/>
    </source>
</evidence>
<keyword evidence="5" id="KW-1133">Transmembrane helix</keyword>
<evidence type="ECO:0000313" key="11">
    <source>
        <dbReference type="EMBL" id="CAH2106538.1"/>
    </source>
</evidence>
<dbReference type="GO" id="GO:0005789">
    <property type="term" value="C:endoplasmic reticulum membrane"/>
    <property type="evidence" value="ECO:0007669"/>
    <property type="project" value="UniProtKB-SubCell"/>
</dbReference>
<evidence type="ECO:0000259" key="10">
    <source>
        <dbReference type="PROSITE" id="PS51847"/>
    </source>
</evidence>
<proteinExistence type="predicted"/>